<keyword evidence="2" id="KW-1185">Reference proteome</keyword>
<dbReference type="Proteomes" id="UP001281147">
    <property type="component" value="Unassembled WGS sequence"/>
</dbReference>
<organism evidence="1 2">
    <name type="scientific">Vermiconidia calcicola</name>
    <dbReference type="NCBI Taxonomy" id="1690605"/>
    <lineage>
        <taxon>Eukaryota</taxon>
        <taxon>Fungi</taxon>
        <taxon>Dikarya</taxon>
        <taxon>Ascomycota</taxon>
        <taxon>Pezizomycotina</taxon>
        <taxon>Dothideomycetes</taxon>
        <taxon>Dothideomycetidae</taxon>
        <taxon>Mycosphaerellales</taxon>
        <taxon>Extremaceae</taxon>
        <taxon>Vermiconidia</taxon>
    </lineage>
</organism>
<protein>
    <submittedName>
        <fullName evidence="1">Uncharacterized protein</fullName>
    </submittedName>
</protein>
<comment type="caution">
    <text evidence="1">The sequence shown here is derived from an EMBL/GenBank/DDBJ whole genome shotgun (WGS) entry which is preliminary data.</text>
</comment>
<evidence type="ECO:0000313" key="1">
    <source>
        <dbReference type="EMBL" id="KAK3722260.1"/>
    </source>
</evidence>
<gene>
    <name evidence="1" type="ORF">LTR37_002693</name>
</gene>
<reference evidence="1" key="1">
    <citation type="submission" date="2023-07" db="EMBL/GenBank/DDBJ databases">
        <title>Black Yeasts Isolated from many extreme environments.</title>
        <authorList>
            <person name="Coleine C."/>
            <person name="Stajich J.E."/>
            <person name="Selbmann L."/>
        </authorList>
    </citation>
    <scope>NUCLEOTIDE SEQUENCE</scope>
    <source>
        <strain evidence="1">CCFEE 5714</strain>
    </source>
</reference>
<evidence type="ECO:0000313" key="2">
    <source>
        <dbReference type="Proteomes" id="UP001281147"/>
    </source>
</evidence>
<proteinExistence type="predicted"/>
<dbReference type="EMBL" id="JAUTXU010000014">
    <property type="protein sequence ID" value="KAK3722260.1"/>
    <property type="molecule type" value="Genomic_DNA"/>
</dbReference>
<accession>A0ACC3NSG1</accession>
<name>A0ACC3NSG1_9PEZI</name>
<sequence>MATAGHASGNAVVGVTVSFTIIAFVATILRLYTRVHIVRKAGKDDLCIAAAVPLTIALTVTMCQQVNYGMGRHYSSLTSNEKIQSSIWFWASVWIYYLALCFAKLSILLQYLRVFPQNNFRTACYVLMAVIVTYSCGTFFSAVFACTPVAYFWNRSLDGSCVNQTAVWFANASINIVTDICTAILPLPVLRSLPIPTKQKYALMVVFGLGGFTCIVSILRLQSIYVVSQTKDITWNNPLAAIWSSTEVNVGIICSCLPTLKGCVQQIFPTLFSAEHSGHRSYRRTDGGSVANPNRMRDVSIAAYGHSLSGREKTQHQCYVQANGNGYATNVTQLLPSAQPANDTDIRVCTSVQQEFDFREDEAPSEREDCIRLAPVPTAHHMV</sequence>